<dbReference type="NCBIfam" id="TIGR02532">
    <property type="entry name" value="IV_pilin_GFxxxE"/>
    <property type="match status" value="1"/>
</dbReference>
<accession>A0A318SAL0</accession>
<evidence type="ECO:0000313" key="4">
    <source>
        <dbReference type="EMBL" id="PYE53568.1"/>
    </source>
</evidence>
<keyword evidence="5" id="KW-1185">Reference proteome</keyword>
<gene>
    <name evidence="4" type="ORF">DES52_10897</name>
</gene>
<comment type="caution">
    <text evidence="4">The sequence shown here is derived from an EMBL/GenBank/DDBJ whole genome shotgun (WGS) entry which is preliminary data.</text>
</comment>
<dbReference type="Proteomes" id="UP000248326">
    <property type="component" value="Unassembled WGS sequence"/>
</dbReference>
<proteinExistence type="predicted"/>
<evidence type="ECO:0000256" key="1">
    <source>
        <dbReference type="ARBA" id="ARBA00004442"/>
    </source>
</evidence>
<dbReference type="Pfam" id="PF07963">
    <property type="entry name" value="N_methyl"/>
    <property type="match status" value="1"/>
</dbReference>
<organism evidence="4 5">
    <name type="scientific">Deinococcus yavapaiensis KR-236</name>
    <dbReference type="NCBI Taxonomy" id="694435"/>
    <lineage>
        <taxon>Bacteria</taxon>
        <taxon>Thermotogati</taxon>
        <taxon>Deinococcota</taxon>
        <taxon>Deinococci</taxon>
        <taxon>Deinococcales</taxon>
        <taxon>Deinococcaceae</taxon>
        <taxon>Deinococcus</taxon>
    </lineage>
</organism>
<protein>
    <submittedName>
        <fullName evidence="4">Prepilin-type N-terminal cleavage/methylation domain-containing protein</fullName>
    </submittedName>
</protein>
<keyword evidence="3" id="KW-0472">Membrane</keyword>
<name>A0A318SAL0_9DEIO</name>
<comment type="subcellular location">
    <subcellularLocation>
        <location evidence="1">Cell outer membrane</location>
    </subcellularLocation>
</comment>
<dbReference type="AlphaFoldDB" id="A0A318SAL0"/>
<keyword evidence="3" id="KW-0812">Transmembrane</keyword>
<dbReference type="InterPro" id="IPR012902">
    <property type="entry name" value="N_methyl_site"/>
</dbReference>
<evidence type="ECO:0000313" key="5">
    <source>
        <dbReference type="Proteomes" id="UP000248326"/>
    </source>
</evidence>
<feature type="transmembrane region" description="Helical" evidence="3">
    <location>
        <begin position="7"/>
        <end position="29"/>
    </location>
</feature>
<dbReference type="EMBL" id="QJSX01000008">
    <property type="protein sequence ID" value="PYE53568.1"/>
    <property type="molecule type" value="Genomic_DNA"/>
</dbReference>
<sequence>MNRARQSGFTLIEAVIALLILGLGIMWLVSALTSSYQINGRASGNERATMLARTEMNYQRGLTTRTSGTSSCAASTDSTFTCSVTITPCTLDSSTGIATCSSTATSPTLDQVAVTVTRPGRGTVSLTSLVFRQ</sequence>
<keyword evidence="3" id="KW-1133">Transmembrane helix</keyword>
<evidence type="ECO:0000256" key="3">
    <source>
        <dbReference type="SAM" id="Phobius"/>
    </source>
</evidence>
<reference evidence="4 5" key="1">
    <citation type="submission" date="2018-06" db="EMBL/GenBank/DDBJ databases">
        <title>Genomic Encyclopedia of Type Strains, Phase IV (KMG-IV): sequencing the most valuable type-strain genomes for metagenomic binning, comparative biology and taxonomic classification.</title>
        <authorList>
            <person name="Goeker M."/>
        </authorList>
    </citation>
    <scope>NUCLEOTIDE SEQUENCE [LARGE SCALE GENOMIC DNA]</scope>
    <source>
        <strain evidence="4 5">DSM 18048</strain>
    </source>
</reference>
<keyword evidence="2" id="KW-0998">Cell outer membrane</keyword>
<dbReference type="GO" id="GO:0009279">
    <property type="term" value="C:cell outer membrane"/>
    <property type="evidence" value="ECO:0007669"/>
    <property type="project" value="UniProtKB-SubCell"/>
</dbReference>
<evidence type="ECO:0000256" key="2">
    <source>
        <dbReference type="ARBA" id="ARBA00023237"/>
    </source>
</evidence>